<comment type="similarity">
    <text evidence="10">Belongs to the MurCDEF family. MurF subfamily.</text>
</comment>
<evidence type="ECO:0000256" key="2">
    <source>
        <dbReference type="ARBA" id="ARBA00022598"/>
    </source>
</evidence>
<dbReference type="EMBL" id="CP088295">
    <property type="protein sequence ID" value="UUY02031.1"/>
    <property type="molecule type" value="Genomic_DNA"/>
</dbReference>
<proteinExistence type="inferred from homology"/>
<dbReference type="InterPro" id="IPR004101">
    <property type="entry name" value="Mur_ligase_C"/>
</dbReference>
<keyword evidence="6 10" id="KW-0133">Cell shape</keyword>
<name>A0ABY5PBS8_9ACTN</name>
<evidence type="ECO:0000313" key="15">
    <source>
        <dbReference type="EMBL" id="UUY02031.1"/>
    </source>
</evidence>
<sequence>MREWTTQQIADAARAELAAPGAAGEGPSRVTIDSRDVRPGDLFVGLPGARVDGGVFAAQALADGAWGVLIGPGHEIRTTGRGVVLRSDEPLVALQTLATAWRRALGAKVIGITGSTGKTSTKDVLAGMLAPHLRTVATRQNLNTEIGVPLTILGAPEGTEALVLEMAMRGPEQIAELTEIAEPDVGVIVNIGPVHLELLGSIEAIAAAKAELIRDLPEGATAIVPADEPLLEPHRTRQDLVWVTFGPGGDVDDLGGVELPFTSAHMRVNGLAALAAARAIGVEPHGPIDVALSDMRGQRRVLAGEVTVIDDCYNANPMSMRAALNHLAEETHPPARRVAVLGDMLELGPDERRFHAEVGAHARERGVELLIAVGPRAAAMVPPFGGEAHAVPDAQAAAALLPTLVRSGDTVLIKASRGVGLEVVADALDAAIS</sequence>
<keyword evidence="2 10" id="KW-0436">Ligase</keyword>
<evidence type="ECO:0000256" key="3">
    <source>
        <dbReference type="ARBA" id="ARBA00022618"/>
    </source>
</evidence>
<dbReference type="InterPro" id="IPR013221">
    <property type="entry name" value="Mur_ligase_cen"/>
</dbReference>
<dbReference type="Pfam" id="PF08245">
    <property type="entry name" value="Mur_ligase_M"/>
    <property type="match status" value="1"/>
</dbReference>
<comment type="pathway">
    <text evidence="10 11">Cell wall biogenesis; peptidoglycan biosynthesis.</text>
</comment>
<dbReference type="InterPro" id="IPR035911">
    <property type="entry name" value="MurE/MurF_N"/>
</dbReference>
<keyword evidence="9 10" id="KW-0961">Cell wall biogenesis/degradation</keyword>
<dbReference type="InterPro" id="IPR036615">
    <property type="entry name" value="Mur_ligase_C_dom_sf"/>
</dbReference>
<keyword evidence="8 10" id="KW-0131">Cell cycle</keyword>
<keyword evidence="3 10" id="KW-0132">Cell division</keyword>
<feature type="domain" description="Mur ligase central" evidence="14">
    <location>
        <begin position="112"/>
        <end position="253"/>
    </location>
</feature>
<evidence type="ECO:0000259" key="12">
    <source>
        <dbReference type="Pfam" id="PF01225"/>
    </source>
</evidence>
<dbReference type="Pfam" id="PF02875">
    <property type="entry name" value="Mur_ligase_C"/>
    <property type="match status" value="1"/>
</dbReference>
<keyword evidence="4 10" id="KW-0547">Nucleotide-binding</keyword>
<dbReference type="GO" id="GO:0016874">
    <property type="term" value="F:ligase activity"/>
    <property type="evidence" value="ECO:0007669"/>
    <property type="project" value="UniProtKB-KW"/>
</dbReference>
<dbReference type="HAMAP" id="MF_02019">
    <property type="entry name" value="MurF"/>
    <property type="match status" value="1"/>
</dbReference>
<dbReference type="Proteomes" id="UP001058860">
    <property type="component" value="Chromosome"/>
</dbReference>
<evidence type="ECO:0000259" key="13">
    <source>
        <dbReference type="Pfam" id="PF02875"/>
    </source>
</evidence>
<dbReference type="Gene3D" id="3.40.1390.10">
    <property type="entry name" value="MurE/MurF, N-terminal domain"/>
    <property type="match status" value="1"/>
</dbReference>
<dbReference type="PANTHER" id="PTHR43024:SF1">
    <property type="entry name" value="UDP-N-ACETYLMURAMOYL-TRIPEPTIDE--D-ALANYL-D-ALANINE LIGASE"/>
    <property type="match status" value="1"/>
</dbReference>
<dbReference type="Pfam" id="PF01225">
    <property type="entry name" value="Mur_ligase"/>
    <property type="match status" value="1"/>
</dbReference>
<dbReference type="SUPFAM" id="SSF53244">
    <property type="entry name" value="MurD-like peptide ligases, peptide-binding domain"/>
    <property type="match status" value="1"/>
</dbReference>
<dbReference type="SUPFAM" id="SSF53623">
    <property type="entry name" value="MurD-like peptide ligases, catalytic domain"/>
    <property type="match status" value="1"/>
</dbReference>
<evidence type="ECO:0000259" key="14">
    <source>
        <dbReference type="Pfam" id="PF08245"/>
    </source>
</evidence>
<evidence type="ECO:0000256" key="10">
    <source>
        <dbReference type="HAMAP-Rule" id="MF_02019"/>
    </source>
</evidence>
<dbReference type="InterPro" id="IPR051046">
    <property type="entry name" value="MurCDEF_CellWall_CoF430Synth"/>
</dbReference>
<dbReference type="SUPFAM" id="SSF63418">
    <property type="entry name" value="MurE/MurF N-terminal domain"/>
    <property type="match status" value="1"/>
</dbReference>
<feature type="domain" description="Mur ligase C-terminal" evidence="13">
    <location>
        <begin position="300"/>
        <end position="417"/>
    </location>
</feature>
<evidence type="ECO:0000256" key="8">
    <source>
        <dbReference type="ARBA" id="ARBA00023306"/>
    </source>
</evidence>
<comment type="function">
    <text evidence="10 11">Involved in cell wall formation. Catalyzes the final step in the synthesis of UDP-N-acetylmuramoyl-pentapeptide, the precursor of murein.</text>
</comment>
<feature type="binding site" evidence="10">
    <location>
        <begin position="114"/>
        <end position="120"/>
    </location>
    <ligand>
        <name>ATP</name>
        <dbReference type="ChEBI" id="CHEBI:30616"/>
    </ligand>
</feature>
<evidence type="ECO:0000256" key="9">
    <source>
        <dbReference type="ARBA" id="ARBA00023316"/>
    </source>
</evidence>
<dbReference type="InterPro" id="IPR005863">
    <property type="entry name" value="UDP-N-AcMur_synth"/>
</dbReference>
<organism evidence="15 16">
    <name type="scientific">Svornostia abyssi</name>
    <dbReference type="NCBI Taxonomy" id="2898438"/>
    <lineage>
        <taxon>Bacteria</taxon>
        <taxon>Bacillati</taxon>
        <taxon>Actinomycetota</taxon>
        <taxon>Thermoleophilia</taxon>
        <taxon>Solirubrobacterales</taxon>
        <taxon>Baekduiaceae</taxon>
        <taxon>Svornostia</taxon>
    </lineage>
</organism>
<evidence type="ECO:0000256" key="4">
    <source>
        <dbReference type="ARBA" id="ARBA00022741"/>
    </source>
</evidence>
<evidence type="ECO:0000256" key="1">
    <source>
        <dbReference type="ARBA" id="ARBA00022490"/>
    </source>
</evidence>
<dbReference type="InterPro" id="IPR036565">
    <property type="entry name" value="Mur-like_cat_sf"/>
</dbReference>
<accession>A0ABY5PBS8</accession>
<dbReference type="RefSeq" id="WP_353862570.1">
    <property type="nucleotide sequence ID" value="NZ_CP088295.1"/>
</dbReference>
<comment type="subcellular location">
    <subcellularLocation>
        <location evidence="10 11">Cytoplasm</location>
    </subcellularLocation>
</comment>
<protein>
    <recommendedName>
        <fullName evidence="10 11">UDP-N-acetylmuramoyl-tripeptide--D-alanyl-D-alanine ligase</fullName>
        <ecNumber evidence="10 11">6.3.2.10</ecNumber>
    </recommendedName>
    <alternativeName>
        <fullName evidence="10">D-alanyl-D-alanine-adding enzyme</fullName>
    </alternativeName>
</protein>
<reference evidence="16" key="1">
    <citation type="submission" date="2021-11" db="EMBL/GenBank/DDBJ databases">
        <title>Cultivation dependent microbiological survey of springs from the worlds oldest radium mine currently devoted to the extraction of radon-saturated water.</title>
        <authorList>
            <person name="Kapinusova G."/>
            <person name="Smrhova T."/>
            <person name="Strejcek M."/>
            <person name="Suman J."/>
            <person name="Jani K."/>
            <person name="Pajer P."/>
            <person name="Uhlik O."/>
        </authorList>
    </citation>
    <scope>NUCLEOTIDE SEQUENCE [LARGE SCALE GENOMIC DNA]</scope>
    <source>
        <strain evidence="16">J379</strain>
    </source>
</reference>
<evidence type="ECO:0000313" key="16">
    <source>
        <dbReference type="Proteomes" id="UP001058860"/>
    </source>
</evidence>
<evidence type="ECO:0000256" key="5">
    <source>
        <dbReference type="ARBA" id="ARBA00022840"/>
    </source>
</evidence>
<dbReference type="InterPro" id="IPR000713">
    <property type="entry name" value="Mur_ligase_N"/>
</dbReference>
<dbReference type="NCBIfam" id="TIGR01143">
    <property type="entry name" value="murF"/>
    <property type="match status" value="1"/>
</dbReference>
<dbReference type="PANTHER" id="PTHR43024">
    <property type="entry name" value="UDP-N-ACETYLMURAMOYL-TRIPEPTIDE--D-ALANYL-D-ALANINE LIGASE"/>
    <property type="match status" value="1"/>
</dbReference>
<dbReference type="Gene3D" id="3.90.190.20">
    <property type="entry name" value="Mur ligase, C-terminal domain"/>
    <property type="match status" value="1"/>
</dbReference>
<feature type="domain" description="Mur ligase N-terminal catalytic" evidence="12">
    <location>
        <begin position="30"/>
        <end position="71"/>
    </location>
</feature>
<keyword evidence="16" id="KW-1185">Reference proteome</keyword>
<evidence type="ECO:0000256" key="6">
    <source>
        <dbReference type="ARBA" id="ARBA00022960"/>
    </source>
</evidence>
<evidence type="ECO:0000256" key="7">
    <source>
        <dbReference type="ARBA" id="ARBA00022984"/>
    </source>
</evidence>
<dbReference type="Gene3D" id="3.40.1190.10">
    <property type="entry name" value="Mur-like, catalytic domain"/>
    <property type="match status" value="1"/>
</dbReference>
<keyword evidence="1 10" id="KW-0963">Cytoplasm</keyword>
<evidence type="ECO:0000256" key="11">
    <source>
        <dbReference type="RuleBase" id="RU004136"/>
    </source>
</evidence>
<comment type="catalytic activity">
    <reaction evidence="10 11">
        <text>D-alanyl-D-alanine + UDP-N-acetyl-alpha-D-muramoyl-L-alanyl-gamma-D-glutamyl-meso-2,6-diaminopimelate + ATP = UDP-N-acetyl-alpha-D-muramoyl-L-alanyl-gamma-D-glutamyl-meso-2,6-diaminopimeloyl-D-alanyl-D-alanine + ADP + phosphate + H(+)</text>
        <dbReference type="Rhea" id="RHEA:28374"/>
        <dbReference type="ChEBI" id="CHEBI:15378"/>
        <dbReference type="ChEBI" id="CHEBI:30616"/>
        <dbReference type="ChEBI" id="CHEBI:43474"/>
        <dbReference type="ChEBI" id="CHEBI:57822"/>
        <dbReference type="ChEBI" id="CHEBI:61386"/>
        <dbReference type="ChEBI" id="CHEBI:83905"/>
        <dbReference type="ChEBI" id="CHEBI:456216"/>
        <dbReference type="EC" id="6.3.2.10"/>
    </reaction>
</comment>
<keyword evidence="7 10" id="KW-0573">Peptidoglycan synthesis</keyword>
<dbReference type="EC" id="6.3.2.10" evidence="10 11"/>
<keyword evidence="5 10" id="KW-0067">ATP-binding</keyword>
<gene>
    <name evidence="10 15" type="primary">murF</name>
    <name evidence="15" type="ORF">LRS13_15055</name>
</gene>